<dbReference type="Proteomes" id="UP000070444">
    <property type="component" value="Unassembled WGS sequence"/>
</dbReference>
<dbReference type="InterPro" id="IPR038704">
    <property type="entry name" value="YEAST_sf"/>
</dbReference>
<accession>A0A137NU70</accession>
<feature type="domain" description="YEATS" evidence="5">
    <location>
        <begin position="1"/>
        <end position="131"/>
    </location>
</feature>
<keyword evidence="3" id="KW-0156">Chromatin regulator</keyword>
<keyword evidence="3" id="KW-0010">Activator</keyword>
<evidence type="ECO:0000313" key="6">
    <source>
        <dbReference type="EMBL" id="KXN66258.1"/>
    </source>
</evidence>
<dbReference type="OrthoDB" id="1741717at2759"/>
<keyword evidence="3" id="KW-0175">Coiled coil</keyword>
<name>A0A137NU70_CONC2</name>
<sequence>MKTLNKKLKIVTKVELTKKVIDSGHKIRKWKMWLESMEMKDGCLDFIQSVTYFLHPSFENPERVITEPPFILSEKGWGQFPFQIQLSFYKNLYPPVMINHELLFDKPQYSRPIDLEFKDPHPRLLKRLVLLPSEPIAQPAPPPAAVSTPPLPKIKLITKPKQPTPAPPPQPKVQPPLPPQHTQSSSSHSKSKNHKPREITPPPRSTSKPPPSATQSYQGDSGDDSHNEDISPDFTRKRLFKLMNKLEGPEIYKARKIVLKYQDPKSYIKEIEDREFHFDLYTLNNHCLRRLWDYGINCKIQRDQYKNH</sequence>
<evidence type="ECO:0000313" key="7">
    <source>
        <dbReference type="Proteomes" id="UP000070444"/>
    </source>
</evidence>
<gene>
    <name evidence="3" type="primary">YAF9</name>
    <name evidence="6" type="ORF">CONCODRAFT_11944</name>
</gene>
<feature type="compositionally biased region" description="Pro residues" evidence="4">
    <location>
        <begin position="138"/>
        <end position="152"/>
    </location>
</feature>
<keyword evidence="3" id="KW-0963">Cytoplasm</keyword>
<evidence type="ECO:0000256" key="3">
    <source>
        <dbReference type="RuleBase" id="RU367117"/>
    </source>
</evidence>
<dbReference type="GO" id="GO:0006281">
    <property type="term" value="P:DNA repair"/>
    <property type="evidence" value="ECO:0007669"/>
    <property type="project" value="UniProtKB-UniRule"/>
</dbReference>
<dbReference type="EMBL" id="KQ964748">
    <property type="protein sequence ID" value="KXN66258.1"/>
    <property type="molecule type" value="Genomic_DNA"/>
</dbReference>
<evidence type="ECO:0000256" key="1">
    <source>
        <dbReference type="ARBA" id="ARBA00023242"/>
    </source>
</evidence>
<dbReference type="PROSITE" id="PS51037">
    <property type="entry name" value="YEATS"/>
    <property type="match status" value="1"/>
</dbReference>
<keyword evidence="3" id="KW-0227">DNA damage</keyword>
<keyword evidence="1 2" id="KW-0539">Nucleus</keyword>
<keyword evidence="7" id="KW-1185">Reference proteome</keyword>
<dbReference type="GO" id="GO:0006355">
    <property type="term" value="P:regulation of DNA-templated transcription"/>
    <property type="evidence" value="ECO:0007669"/>
    <property type="project" value="InterPro"/>
</dbReference>
<feature type="region of interest" description="Disordered" evidence="4">
    <location>
        <begin position="136"/>
        <end position="232"/>
    </location>
</feature>
<comment type="subcellular location">
    <subcellularLocation>
        <location evidence="3">Nucleus</location>
    </subcellularLocation>
    <subcellularLocation>
        <location evidence="3">Cytoplasm</location>
    </subcellularLocation>
</comment>
<dbReference type="InterPro" id="IPR055129">
    <property type="entry name" value="YEATS_dom"/>
</dbReference>
<comment type="function">
    <text evidence="3">Component of the SWR1 complex which mediates the ATP-dependent exchange of histone H2A for an H2A variant leading to transcriptional regulation of selected genes by chromatin remodeling. Component of the NuA4 histone acetyltransferase complex which is involved in transcriptional activation of selected genes principally by acetylation of nucleosomal histones H4 and H2A. The NuA4 complex is also involved in DNA repair. Yaf9 may also be required for viability in conditions in which the structural integrity of the spindle is compromised.</text>
</comment>
<dbReference type="Pfam" id="PF03366">
    <property type="entry name" value="YEATS"/>
    <property type="match status" value="1"/>
</dbReference>
<feature type="compositionally biased region" description="Pro residues" evidence="4">
    <location>
        <begin position="162"/>
        <end position="179"/>
    </location>
</feature>
<evidence type="ECO:0000256" key="4">
    <source>
        <dbReference type="SAM" id="MobiDB-lite"/>
    </source>
</evidence>
<evidence type="ECO:0000259" key="5">
    <source>
        <dbReference type="PROSITE" id="PS51037"/>
    </source>
</evidence>
<dbReference type="OMA" id="INELWEF"/>
<evidence type="ECO:0000256" key="2">
    <source>
        <dbReference type="PROSITE-ProRule" id="PRU00376"/>
    </source>
</evidence>
<comment type="similarity">
    <text evidence="3">Belongs to the YAF9 family.</text>
</comment>
<protein>
    <recommendedName>
        <fullName evidence="3">Protein AF-9 homolog</fullName>
    </recommendedName>
</protein>
<feature type="compositionally biased region" description="Pro residues" evidence="4">
    <location>
        <begin position="199"/>
        <end position="212"/>
    </location>
</feature>
<comment type="subunit">
    <text evidence="3">Component of the SWR1 chromatin-remodeling complex and of the NuA4 histone acetyltransferase complex.</text>
</comment>
<comment type="domain">
    <text evidence="3">The coiled-coil domain is required for assembly into the NuA4 complex.</text>
</comment>
<keyword evidence="3" id="KW-0234">DNA repair</keyword>
<dbReference type="GO" id="GO:0000812">
    <property type="term" value="C:Swr1 complex"/>
    <property type="evidence" value="ECO:0007669"/>
    <property type="project" value="UniProtKB-UniRule"/>
</dbReference>
<dbReference type="InterPro" id="IPR005033">
    <property type="entry name" value="YEATS"/>
</dbReference>
<dbReference type="STRING" id="796925.A0A137NU70"/>
<organism evidence="6 7">
    <name type="scientific">Conidiobolus coronatus (strain ATCC 28846 / CBS 209.66 / NRRL 28638)</name>
    <name type="common">Delacroixia coronata</name>
    <dbReference type="NCBI Taxonomy" id="796925"/>
    <lineage>
        <taxon>Eukaryota</taxon>
        <taxon>Fungi</taxon>
        <taxon>Fungi incertae sedis</taxon>
        <taxon>Zoopagomycota</taxon>
        <taxon>Entomophthoromycotina</taxon>
        <taxon>Entomophthoromycetes</taxon>
        <taxon>Entomophthorales</taxon>
        <taxon>Ancylistaceae</taxon>
        <taxon>Conidiobolus</taxon>
    </lineage>
</organism>
<reference evidence="6 7" key="1">
    <citation type="journal article" date="2015" name="Genome Biol. Evol.">
        <title>Phylogenomic analyses indicate that early fungi evolved digesting cell walls of algal ancestors of land plants.</title>
        <authorList>
            <person name="Chang Y."/>
            <person name="Wang S."/>
            <person name="Sekimoto S."/>
            <person name="Aerts A.L."/>
            <person name="Choi C."/>
            <person name="Clum A."/>
            <person name="LaButti K.M."/>
            <person name="Lindquist E.A."/>
            <person name="Yee Ngan C."/>
            <person name="Ohm R.A."/>
            <person name="Salamov A.A."/>
            <person name="Grigoriev I.V."/>
            <person name="Spatafora J.W."/>
            <person name="Berbee M.L."/>
        </authorList>
    </citation>
    <scope>NUCLEOTIDE SEQUENCE [LARGE SCALE GENOMIC DNA]</scope>
    <source>
        <strain evidence="6 7">NRRL 28638</strain>
    </source>
</reference>
<keyword evidence="3" id="KW-0805">Transcription regulation</keyword>
<dbReference type="AlphaFoldDB" id="A0A137NU70"/>
<proteinExistence type="inferred from homology"/>
<dbReference type="PANTHER" id="PTHR23195">
    <property type="entry name" value="YEATS DOMAIN"/>
    <property type="match status" value="1"/>
</dbReference>
<dbReference type="GO" id="GO:0006325">
    <property type="term" value="P:chromatin organization"/>
    <property type="evidence" value="ECO:0007669"/>
    <property type="project" value="UniProtKB-KW"/>
</dbReference>
<dbReference type="Gene3D" id="2.60.40.1970">
    <property type="entry name" value="YEATS domain"/>
    <property type="match status" value="1"/>
</dbReference>
<dbReference type="GO" id="GO:0005737">
    <property type="term" value="C:cytoplasm"/>
    <property type="evidence" value="ECO:0007669"/>
    <property type="project" value="UniProtKB-SubCell"/>
</dbReference>
<keyword evidence="3" id="KW-0804">Transcription</keyword>